<dbReference type="EMBL" id="QZXA01000010">
    <property type="protein sequence ID" value="RJT30594.1"/>
    <property type="molecule type" value="Genomic_DNA"/>
</dbReference>
<name>A0A6M7TIR6_9HYPH</name>
<evidence type="ECO:0000313" key="2">
    <source>
        <dbReference type="Proteomes" id="UP000275530"/>
    </source>
</evidence>
<evidence type="ECO:0000313" key="1">
    <source>
        <dbReference type="EMBL" id="RJT30594.1"/>
    </source>
</evidence>
<comment type="caution">
    <text evidence="1">The sequence shown here is derived from an EMBL/GenBank/DDBJ whole genome shotgun (WGS) entry which is preliminary data.</text>
</comment>
<organism evidence="1 2">
    <name type="scientific">Mesorhizobium jarvisii</name>
    <dbReference type="NCBI Taxonomy" id="1777867"/>
    <lineage>
        <taxon>Bacteria</taxon>
        <taxon>Pseudomonadati</taxon>
        <taxon>Pseudomonadota</taxon>
        <taxon>Alphaproteobacteria</taxon>
        <taxon>Hyphomicrobiales</taxon>
        <taxon>Phyllobacteriaceae</taxon>
        <taxon>Mesorhizobium</taxon>
    </lineage>
</organism>
<keyword evidence="2" id="KW-1185">Reference proteome</keyword>
<proteinExistence type="predicted"/>
<reference evidence="1 2" key="1">
    <citation type="submission" date="2018-09" db="EMBL/GenBank/DDBJ databases">
        <title>Mesorhizobium carmichaelinearum sp. nov. isolated from Carmichaelinea spp. root nodules in New Zealand.</title>
        <authorList>
            <person name="De Meyer S.E."/>
        </authorList>
    </citation>
    <scope>NUCLEOTIDE SEQUENCE [LARGE SCALE GENOMIC DNA]</scope>
    <source>
        <strain evidence="1 2">LMG 28313</strain>
    </source>
</reference>
<dbReference type="Proteomes" id="UP000275530">
    <property type="component" value="Unassembled WGS sequence"/>
</dbReference>
<sequence length="136" mass="14113">MLGVVSAIGAGNAEATQNELAASDAEGEQASESLQGINRRTSIRKQMAQALGSEDVAYAASGVDLSFGTAKAARADAYREADLALNTATGTEQSRVSRLAERAASYRAAAKNARRMGIFNALSGGLDNVLSFKERG</sequence>
<dbReference type="AlphaFoldDB" id="A0A6M7TIR6"/>
<protein>
    <submittedName>
        <fullName evidence="1">Uncharacterized protein</fullName>
    </submittedName>
</protein>
<accession>A0A6M7TIR6</accession>
<gene>
    <name evidence="1" type="ORF">D3242_24795</name>
</gene>